<dbReference type="PANTHER" id="PTHR36039:SF2">
    <property type="entry name" value="RNA LIGASE_CYCLIC NUCLEOTIDE PHOSPHODIESTERASE FAMILY PROTEIN"/>
    <property type="match status" value="1"/>
</dbReference>
<dbReference type="PANTHER" id="PTHR36039">
    <property type="match status" value="1"/>
</dbReference>
<organism evidence="1 2">
    <name type="scientific">Limobrevibacterium gyesilva</name>
    <dbReference type="NCBI Taxonomy" id="2991712"/>
    <lineage>
        <taxon>Bacteria</taxon>
        <taxon>Pseudomonadati</taxon>
        <taxon>Pseudomonadota</taxon>
        <taxon>Alphaproteobacteria</taxon>
        <taxon>Acetobacterales</taxon>
        <taxon>Acetobacteraceae</taxon>
        <taxon>Limobrevibacterium</taxon>
    </lineage>
</organism>
<proteinExistence type="predicted"/>
<dbReference type="AlphaFoldDB" id="A0AA41YKP1"/>
<reference evidence="1" key="2">
    <citation type="submission" date="2022-10" db="EMBL/GenBank/DDBJ databases">
        <authorList>
            <person name="Trinh H.N."/>
        </authorList>
    </citation>
    <scope>NUCLEOTIDE SEQUENCE</scope>
    <source>
        <strain evidence="1">RN2-1</strain>
    </source>
</reference>
<sequence>MPYAVTLRLDAGSAENVLRLEDALAAGGHADDRKRLGYAPHLTMSILPDGCDAASLRRALEGAVRGWQAMPISFAGLGVFPGRTGVLYVAPVVTAELLQRHAALAAALPKAHAHYRTGAWVPHVTLAEELAGSTGTGAALATLAELWHPFSGRLDRVDLVHFRPVEILWSQNLI</sequence>
<evidence type="ECO:0000313" key="2">
    <source>
        <dbReference type="Proteomes" id="UP001165679"/>
    </source>
</evidence>
<protein>
    <submittedName>
        <fullName evidence="1">2'-5' RNA ligase family protein</fullName>
    </submittedName>
</protein>
<dbReference type="SUPFAM" id="SSF55144">
    <property type="entry name" value="LigT-like"/>
    <property type="match status" value="1"/>
</dbReference>
<gene>
    <name evidence="1" type="ORF">OL599_11030</name>
</gene>
<dbReference type="GO" id="GO:0016874">
    <property type="term" value="F:ligase activity"/>
    <property type="evidence" value="ECO:0007669"/>
    <property type="project" value="UniProtKB-KW"/>
</dbReference>
<dbReference type="RefSeq" id="WP_264713796.1">
    <property type="nucleotide sequence ID" value="NZ_JAPDNT010000006.1"/>
</dbReference>
<accession>A0AA41YKP1</accession>
<dbReference type="Pfam" id="PF13563">
    <property type="entry name" value="2_5_RNA_ligase2"/>
    <property type="match status" value="1"/>
</dbReference>
<evidence type="ECO:0000313" key="1">
    <source>
        <dbReference type="EMBL" id="MCW3475104.1"/>
    </source>
</evidence>
<dbReference type="Gene3D" id="3.90.1140.10">
    <property type="entry name" value="Cyclic phosphodiesterase"/>
    <property type="match status" value="1"/>
</dbReference>
<keyword evidence="2" id="KW-1185">Reference proteome</keyword>
<comment type="caution">
    <text evidence="1">The sequence shown here is derived from an EMBL/GenBank/DDBJ whole genome shotgun (WGS) entry which is preliminary data.</text>
</comment>
<name>A0AA41YKP1_9PROT</name>
<dbReference type="EMBL" id="JAPDNT010000006">
    <property type="protein sequence ID" value="MCW3475104.1"/>
    <property type="molecule type" value="Genomic_DNA"/>
</dbReference>
<dbReference type="InterPro" id="IPR009097">
    <property type="entry name" value="Cyclic_Pdiesterase"/>
</dbReference>
<dbReference type="Proteomes" id="UP001165679">
    <property type="component" value="Unassembled WGS sequence"/>
</dbReference>
<keyword evidence="1" id="KW-0436">Ligase</keyword>
<reference evidence="1" key="1">
    <citation type="submission" date="2022-09" db="EMBL/GenBank/DDBJ databases">
        <title>Rhodovastum sp. nov. RN2-1 isolated from soil in Seongnam, South Korea.</title>
        <authorList>
            <person name="Le N.T."/>
        </authorList>
    </citation>
    <scope>NUCLEOTIDE SEQUENCE</scope>
    <source>
        <strain evidence="1">RN2-1</strain>
    </source>
</reference>